<evidence type="ECO:0000256" key="1">
    <source>
        <dbReference type="ARBA" id="ARBA00022801"/>
    </source>
</evidence>
<dbReference type="GO" id="GO:0000785">
    <property type="term" value="C:chromatin"/>
    <property type="evidence" value="ECO:0007669"/>
    <property type="project" value="TreeGrafter"/>
</dbReference>
<dbReference type="Pfam" id="PF00271">
    <property type="entry name" value="Helicase_C"/>
    <property type="match status" value="1"/>
</dbReference>
<keyword evidence="2" id="KW-0539">Nucleus</keyword>
<dbReference type="GO" id="GO:0016887">
    <property type="term" value="F:ATP hydrolysis activity"/>
    <property type="evidence" value="ECO:0007669"/>
    <property type="project" value="TreeGrafter"/>
</dbReference>
<dbReference type="GO" id="GO:0042393">
    <property type="term" value="F:histone binding"/>
    <property type="evidence" value="ECO:0007669"/>
    <property type="project" value="TreeGrafter"/>
</dbReference>
<organism evidence="4">
    <name type="scientific">Echinostoma caproni</name>
    <dbReference type="NCBI Taxonomy" id="27848"/>
    <lineage>
        <taxon>Eukaryota</taxon>
        <taxon>Metazoa</taxon>
        <taxon>Spiralia</taxon>
        <taxon>Lophotrochozoa</taxon>
        <taxon>Platyhelminthes</taxon>
        <taxon>Trematoda</taxon>
        <taxon>Digenea</taxon>
        <taxon>Plagiorchiida</taxon>
        <taxon>Echinostomata</taxon>
        <taxon>Echinostomatoidea</taxon>
        <taxon>Echinostomatidae</taxon>
        <taxon>Echinostoma</taxon>
    </lineage>
</organism>
<dbReference type="GO" id="GO:0003682">
    <property type="term" value="F:chromatin binding"/>
    <property type="evidence" value="ECO:0007669"/>
    <property type="project" value="TreeGrafter"/>
</dbReference>
<dbReference type="GO" id="GO:0140658">
    <property type="term" value="F:ATP-dependent chromatin remodeler activity"/>
    <property type="evidence" value="ECO:0007669"/>
    <property type="project" value="TreeGrafter"/>
</dbReference>
<evidence type="ECO:0000256" key="2">
    <source>
        <dbReference type="ARBA" id="ARBA00023242"/>
    </source>
</evidence>
<dbReference type="SUPFAM" id="SSF52540">
    <property type="entry name" value="P-loop containing nucleoside triphosphate hydrolases"/>
    <property type="match status" value="1"/>
</dbReference>
<dbReference type="PANTHER" id="PTHR45623">
    <property type="entry name" value="CHROMODOMAIN-HELICASE-DNA-BINDING PROTEIN 3-RELATED-RELATED"/>
    <property type="match status" value="1"/>
</dbReference>
<feature type="domain" description="Helicase C-terminal" evidence="3">
    <location>
        <begin position="1"/>
        <end position="151"/>
    </location>
</feature>
<name>A0A183A491_9TREM</name>
<reference evidence="4" key="1">
    <citation type="submission" date="2016-06" db="UniProtKB">
        <authorList>
            <consortium name="WormBaseParasite"/>
        </authorList>
    </citation>
    <scope>IDENTIFICATION</scope>
</reference>
<keyword evidence="1" id="KW-0378">Hydrolase</keyword>
<sequence length="166" mass="19291">LDKLLARLKEQGSRVLIFSQMTRLLDILEDYCLWRGHDYFRLDGQTRHEDRQVYIDEYNRPGSTKFIFMLSTRAGGLGINLATADVVIIYDSDWNPQVDLQAMDRAHRIGQTKTVRVFRLITENTVEERIIMRAEMKLRLDSLVIQQGKLTVFALENQLDPSAFVT</sequence>
<dbReference type="InterPro" id="IPR049730">
    <property type="entry name" value="SNF2/RAD54-like_C"/>
</dbReference>
<dbReference type="PANTHER" id="PTHR45623:SF49">
    <property type="entry name" value="SWI_SNF-RELATED MATRIX-ASSOCIATED ACTIN-DEPENDENT REGULATOR OF CHROMATIN SUBFAMILY A MEMBER 5"/>
    <property type="match status" value="1"/>
</dbReference>
<dbReference type="GO" id="GO:0034728">
    <property type="term" value="P:nucleosome organization"/>
    <property type="evidence" value="ECO:0007669"/>
    <property type="project" value="TreeGrafter"/>
</dbReference>
<evidence type="ECO:0000259" key="3">
    <source>
        <dbReference type="PROSITE" id="PS51194"/>
    </source>
</evidence>
<dbReference type="WBParaSite" id="ECPE_0000177601-mRNA-1">
    <property type="protein sequence ID" value="ECPE_0000177601-mRNA-1"/>
    <property type="gene ID" value="ECPE_0000177601"/>
</dbReference>
<evidence type="ECO:0000313" key="4">
    <source>
        <dbReference type="WBParaSite" id="ECPE_0000177601-mRNA-1"/>
    </source>
</evidence>
<dbReference type="AlphaFoldDB" id="A0A183A491"/>
<dbReference type="InterPro" id="IPR001650">
    <property type="entry name" value="Helicase_C-like"/>
</dbReference>
<dbReference type="SMART" id="SM00490">
    <property type="entry name" value="HELICc"/>
    <property type="match status" value="1"/>
</dbReference>
<proteinExistence type="predicted"/>
<protein>
    <submittedName>
        <fullName evidence="4">Helicase C-terminal domain-containing protein</fullName>
    </submittedName>
</protein>
<dbReference type="PROSITE" id="PS51194">
    <property type="entry name" value="HELICASE_CTER"/>
    <property type="match status" value="1"/>
</dbReference>
<dbReference type="Gene3D" id="3.40.50.300">
    <property type="entry name" value="P-loop containing nucleotide triphosphate hydrolases"/>
    <property type="match status" value="1"/>
</dbReference>
<accession>A0A183A491</accession>
<dbReference type="CDD" id="cd18793">
    <property type="entry name" value="SF2_C_SNF"/>
    <property type="match status" value="1"/>
</dbReference>
<dbReference type="GO" id="GO:0003677">
    <property type="term" value="F:DNA binding"/>
    <property type="evidence" value="ECO:0007669"/>
    <property type="project" value="TreeGrafter"/>
</dbReference>
<dbReference type="InterPro" id="IPR027417">
    <property type="entry name" value="P-loop_NTPase"/>
</dbReference>
<dbReference type="GO" id="GO:0005634">
    <property type="term" value="C:nucleus"/>
    <property type="evidence" value="ECO:0007669"/>
    <property type="project" value="TreeGrafter"/>
</dbReference>